<accession>B8CRQ8</accession>
<feature type="signal peptide" evidence="6">
    <location>
        <begin position="1"/>
        <end position="25"/>
    </location>
</feature>
<keyword evidence="9" id="KW-1185">Reference proteome</keyword>
<sequence>MKNVKLMTLATALTTVLAAPMAANATGFYLGANAGSGQQSHQLMKKAETTGVAAIKAGYDFNDYFGAELRYGGVNKRSSDIELNSFTSVYAKVQYPITESISVYGLAGMTAADLPQDILIAVPQSKAKSSGSESSASFGAGVRYAVTDSFGISLEAMRISSHDAYKLDAVMLGVDYKF</sequence>
<feature type="domain" description="Outer membrane protein beta-barrel" evidence="7">
    <location>
        <begin position="9"/>
        <end position="178"/>
    </location>
</feature>
<dbReference type="InterPro" id="IPR011250">
    <property type="entry name" value="OMP/PagP_B-barrel"/>
</dbReference>
<evidence type="ECO:0000313" key="8">
    <source>
        <dbReference type="EMBL" id="ACJ30066.1"/>
    </source>
</evidence>
<dbReference type="PANTHER" id="PTHR35892:SF2">
    <property type="entry name" value="OUTER MEMBRANE PROTEIN PAGN"/>
    <property type="match status" value="1"/>
</dbReference>
<feature type="chain" id="PRO_5002866876" description="Outer membrane protein beta-barrel domain-containing protein" evidence="6">
    <location>
        <begin position="26"/>
        <end position="178"/>
    </location>
</feature>
<dbReference type="Gene3D" id="2.40.160.20">
    <property type="match status" value="1"/>
</dbReference>
<dbReference type="EMBL" id="CP000472">
    <property type="protein sequence ID" value="ACJ30066.1"/>
    <property type="molecule type" value="Genomic_DNA"/>
</dbReference>
<evidence type="ECO:0000256" key="4">
    <source>
        <dbReference type="ARBA" id="ARBA00022729"/>
    </source>
</evidence>
<comment type="subcellular location">
    <subcellularLocation>
        <location evidence="1">Cell outer membrane</location>
        <topology evidence="1">Multi-pass membrane protein</topology>
    </subcellularLocation>
</comment>
<dbReference type="HOGENOM" id="CLU_1554645_0_0_6"/>
<dbReference type="RefSeq" id="WP_020913416.1">
    <property type="nucleotide sequence ID" value="NC_011566.1"/>
</dbReference>
<dbReference type="PANTHER" id="PTHR35892">
    <property type="entry name" value="OUTER MEMBRANE PROTEIN PAGN-RELATED"/>
    <property type="match status" value="1"/>
</dbReference>
<protein>
    <recommendedName>
        <fullName evidence="7">Outer membrane protein beta-barrel domain-containing protein</fullName>
    </recommendedName>
</protein>
<dbReference type="STRING" id="225849.swp_3364"/>
<dbReference type="Pfam" id="PF13505">
    <property type="entry name" value="OMP_b-brl"/>
    <property type="match status" value="1"/>
</dbReference>
<name>B8CRQ8_SHEPW</name>
<evidence type="ECO:0000313" key="9">
    <source>
        <dbReference type="Proteomes" id="UP000000753"/>
    </source>
</evidence>
<evidence type="ECO:0000259" key="7">
    <source>
        <dbReference type="Pfam" id="PF13505"/>
    </source>
</evidence>
<evidence type="ECO:0000256" key="2">
    <source>
        <dbReference type="ARBA" id="ARBA00022452"/>
    </source>
</evidence>
<evidence type="ECO:0000256" key="6">
    <source>
        <dbReference type="SAM" id="SignalP"/>
    </source>
</evidence>
<dbReference type="GO" id="GO:0009279">
    <property type="term" value="C:cell outer membrane"/>
    <property type="evidence" value="ECO:0007669"/>
    <property type="project" value="UniProtKB-SubCell"/>
</dbReference>
<dbReference type="AlphaFoldDB" id="B8CRQ8"/>
<gene>
    <name evidence="8" type="ordered locus">swp_3364</name>
</gene>
<keyword evidence="4 6" id="KW-0732">Signal</keyword>
<dbReference type="eggNOG" id="COG3637">
    <property type="taxonomic scope" value="Bacteria"/>
</dbReference>
<evidence type="ECO:0000256" key="1">
    <source>
        <dbReference type="ARBA" id="ARBA00004571"/>
    </source>
</evidence>
<dbReference type="InterPro" id="IPR027385">
    <property type="entry name" value="Beta-barrel_OMP"/>
</dbReference>
<keyword evidence="2" id="KW-1134">Transmembrane beta strand</keyword>
<evidence type="ECO:0000256" key="3">
    <source>
        <dbReference type="ARBA" id="ARBA00022692"/>
    </source>
</evidence>
<evidence type="ECO:0000256" key="5">
    <source>
        <dbReference type="ARBA" id="ARBA00023136"/>
    </source>
</evidence>
<proteinExistence type="predicted"/>
<keyword evidence="5" id="KW-0472">Membrane</keyword>
<dbReference type="Proteomes" id="UP000000753">
    <property type="component" value="Chromosome"/>
</dbReference>
<dbReference type="SUPFAM" id="SSF56925">
    <property type="entry name" value="OMPA-like"/>
    <property type="match status" value="1"/>
</dbReference>
<dbReference type="KEGG" id="swp:swp_3364"/>
<organism evidence="8 9">
    <name type="scientific">Shewanella piezotolerans (strain WP3 / JCM 13877)</name>
    <dbReference type="NCBI Taxonomy" id="225849"/>
    <lineage>
        <taxon>Bacteria</taxon>
        <taxon>Pseudomonadati</taxon>
        <taxon>Pseudomonadota</taxon>
        <taxon>Gammaproteobacteria</taxon>
        <taxon>Alteromonadales</taxon>
        <taxon>Shewanellaceae</taxon>
        <taxon>Shewanella</taxon>
    </lineage>
</organism>
<dbReference type="InterPro" id="IPR051723">
    <property type="entry name" value="Bact_OM_Invasion-Related"/>
</dbReference>
<keyword evidence="3" id="KW-0812">Transmembrane</keyword>
<reference evidence="8 9" key="1">
    <citation type="journal article" date="2008" name="PLoS ONE">
        <title>Environmental adaptation: genomic analysis of the piezotolerant and psychrotolerant deep-sea iron reducing bacterium Shewanella piezotolerans WP3.</title>
        <authorList>
            <person name="Wang F."/>
            <person name="Wang J."/>
            <person name="Jian H."/>
            <person name="Zhang B."/>
            <person name="Li S."/>
            <person name="Wang F."/>
            <person name="Zeng X."/>
            <person name="Gao L."/>
            <person name="Bartlett D.H."/>
            <person name="Yu J."/>
            <person name="Hu S."/>
            <person name="Xiao X."/>
        </authorList>
    </citation>
    <scope>NUCLEOTIDE SEQUENCE [LARGE SCALE GENOMIC DNA]</scope>
    <source>
        <strain evidence="9">WP3 / JCM 13877</strain>
    </source>
</reference>